<dbReference type="PROSITE" id="PS50111">
    <property type="entry name" value="CHEMOTAXIS_TRANSDUC_2"/>
    <property type="match status" value="1"/>
</dbReference>
<dbReference type="Pfam" id="PF00015">
    <property type="entry name" value="MCPsignal"/>
    <property type="match status" value="1"/>
</dbReference>
<proteinExistence type="inferred from homology"/>
<feature type="compositionally biased region" description="Low complexity" evidence="5">
    <location>
        <begin position="670"/>
        <end position="688"/>
    </location>
</feature>
<reference evidence="8 9" key="1">
    <citation type="journal article" date="2017" name="Int. J. Syst. Evol. Microbiol.">
        <title>Desulfovibrio senegalensis sp. nov., a mesophilic sulfate reducer isolated from marine sediment.</title>
        <authorList>
            <person name="Thioye A."/>
            <person name="Gam Z.B.A."/>
            <person name="Mbengue M."/>
            <person name="Cayol J.L."/>
            <person name="Joseph-Bartoli M."/>
            <person name="Toure-Kane C."/>
            <person name="Labat M."/>
        </authorList>
    </citation>
    <scope>NUCLEOTIDE SEQUENCE [LARGE SCALE GENOMIC DNA]</scope>
    <source>
        <strain evidence="8 9">DSM 101509</strain>
    </source>
</reference>
<dbReference type="InterPro" id="IPR032255">
    <property type="entry name" value="HBM"/>
</dbReference>
<dbReference type="EMBL" id="WAIE01000001">
    <property type="protein sequence ID" value="KAB1443672.1"/>
    <property type="molecule type" value="Genomic_DNA"/>
</dbReference>
<dbReference type="SUPFAM" id="SSF58104">
    <property type="entry name" value="Methyl-accepting chemotaxis protein (MCP) signaling domain"/>
    <property type="match status" value="1"/>
</dbReference>
<dbReference type="AlphaFoldDB" id="A0A6N6N666"/>
<dbReference type="PANTHER" id="PTHR32089">
    <property type="entry name" value="METHYL-ACCEPTING CHEMOTAXIS PROTEIN MCPB"/>
    <property type="match status" value="1"/>
</dbReference>
<evidence type="ECO:0000259" key="6">
    <source>
        <dbReference type="PROSITE" id="PS50111"/>
    </source>
</evidence>
<feature type="domain" description="HAMP" evidence="7">
    <location>
        <begin position="283"/>
        <end position="335"/>
    </location>
</feature>
<dbReference type="SMART" id="SM00283">
    <property type="entry name" value="MA"/>
    <property type="match status" value="1"/>
</dbReference>
<evidence type="ECO:0000256" key="5">
    <source>
        <dbReference type="SAM" id="MobiDB-lite"/>
    </source>
</evidence>
<feature type="region of interest" description="Disordered" evidence="5">
    <location>
        <begin position="655"/>
        <end position="688"/>
    </location>
</feature>
<evidence type="ECO:0000259" key="7">
    <source>
        <dbReference type="PROSITE" id="PS50885"/>
    </source>
</evidence>
<dbReference type="Gene3D" id="1.10.287.950">
    <property type="entry name" value="Methyl-accepting chemotaxis protein"/>
    <property type="match status" value="1"/>
</dbReference>
<evidence type="ECO:0000256" key="3">
    <source>
        <dbReference type="PROSITE-ProRule" id="PRU00284"/>
    </source>
</evidence>
<comment type="caution">
    <text evidence="8">The sequence shown here is derived from an EMBL/GenBank/DDBJ whole genome shotgun (WGS) entry which is preliminary data.</text>
</comment>
<evidence type="ECO:0000256" key="2">
    <source>
        <dbReference type="ARBA" id="ARBA00029447"/>
    </source>
</evidence>
<feature type="coiled-coil region" evidence="4">
    <location>
        <begin position="327"/>
        <end position="368"/>
    </location>
</feature>
<evidence type="ECO:0000256" key="1">
    <source>
        <dbReference type="ARBA" id="ARBA00023224"/>
    </source>
</evidence>
<dbReference type="PANTHER" id="PTHR32089:SF112">
    <property type="entry name" value="LYSOZYME-LIKE PROTEIN-RELATED"/>
    <property type="match status" value="1"/>
</dbReference>
<dbReference type="GO" id="GO:0016020">
    <property type="term" value="C:membrane"/>
    <property type="evidence" value="ECO:0007669"/>
    <property type="project" value="InterPro"/>
</dbReference>
<name>A0A6N6N666_9BACT</name>
<dbReference type="Proteomes" id="UP000438699">
    <property type="component" value="Unassembled WGS sequence"/>
</dbReference>
<evidence type="ECO:0000313" key="9">
    <source>
        <dbReference type="Proteomes" id="UP000438699"/>
    </source>
</evidence>
<evidence type="ECO:0000256" key="4">
    <source>
        <dbReference type="SAM" id="Coils"/>
    </source>
</evidence>
<protein>
    <submittedName>
        <fullName evidence="8">Methyl-accepting chemotaxis protein</fullName>
    </submittedName>
</protein>
<organism evidence="8 9">
    <name type="scientific">Pseudodesulfovibrio senegalensis</name>
    <dbReference type="NCBI Taxonomy" id="1721087"/>
    <lineage>
        <taxon>Bacteria</taxon>
        <taxon>Pseudomonadati</taxon>
        <taxon>Thermodesulfobacteriota</taxon>
        <taxon>Desulfovibrionia</taxon>
        <taxon>Desulfovibrionales</taxon>
        <taxon>Desulfovibrionaceae</taxon>
    </lineage>
</organism>
<keyword evidence="1 3" id="KW-0807">Transducer</keyword>
<dbReference type="OrthoDB" id="5349256at2"/>
<dbReference type="Gene3D" id="6.10.340.10">
    <property type="match status" value="1"/>
</dbReference>
<keyword evidence="4" id="KW-0175">Coiled coil</keyword>
<dbReference type="GO" id="GO:0007165">
    <property type="term" value="P:signal transduction"/>
    <property type="evidence" value="ECO:0007669"/>
    <property type="project" value="UniProtKB-KW"/>
</dbReference>
<dbReference type="Pfam" id="PF00672">
    <property type="entry name" value="HAMP"/>
    <property type="match status" value="1"/>
</dbReference>
<gene>
    <name evidence="8" type="ORF">F8A88_05385</name>
</gene>
<dbReference type="InterPro" id="IPR003660">
    <property type="entry name" value="HAMP_dom"/>
</dbReference>
<dbReference type="SMART" id="SM00304">
    <property type="entry name" value="HAMP"/>
    <property type="match status" value="1"/>
</dbReference>
<dbReference type="CDD" id="cd11386">
    <property type="entry name" value="MCP_signal"/>
    <property type="match status" value="1"/>
</dbReference>
<accession>A0A6N6N666</accession>
<keyword evidence="9" id="KW-1185">Reference proteome</keyword>
<dbReference type="SMART" id="SM01358">
    <property type="entry name" value="HBM"/>
    <property type="match status" value="1"/>
</dbReference>
<comment type="similarity">
    <text evidence="2">Belongs to the methyl-accepting chemotaxis (MCP) protein family.</text>
</comment>
<sequence length="688" mass="75596">MSVRNKLVAILFVCIGCFLMILTASQIGKNISDKYTGLMANARDAYDEVLHARFDEKSFQIFKQQTYEANAYEHVDTAIDLMKSIAMRDPAMQSQCDNALRLLAKYRENLKRMVDANVAIGLTEDTGWRNRFIISARELEAIFKEVDSREITIILLQIRRQEKNFILRRTEKYLERMNGWVHAMRSAVDASVLFDATQRAAFNAKLTEYEQAFEGYRESLNTEEFAQRGLQASAEALEPVIVSVRDHYKTESASVSRNAELAVFGIEGVACIIVLLGMFWVLFSITRPLAALQAYSRAVSQGDLEASPQGSFRHEFKRLCDDIMGMVSMLREQLAAVRQKEKEALEQAKAAESAMVEARQQEERVKALWEQMAEAGHQAEGIADRVSVATEQVASMLVRIREGARSQHERVTETASAMEQMSVVVLEVSHNASQATERASDARDKAVEGAGLVRGAVSSIEDVRGFTDRISQGLEKLGVQVESIGQVMDVINEIADQTNLLALNAAIEAARAGDAGRGFAVVADEVRKLAEKTMAATQQVEQHIVSIQDSSARNITRFREVVNVVEQSAVQARSSGDAQDRIVSLVEQNVVNVESIASASEEQSTASEQIARSTDEVREIAQSFVTSVEEAHEAVAELVGLSDQLRSGMGEMLAGGESAQGRGDAVSENVIPEGGPVVSGVSGITNMQ</sequence>
<feature type="domain" description="Methyl-accepting transducer" evidence="6">
    <location>
        <begin position="382"/>
        <end position="618"/>
    </location>
</feature>
<dbReference type="PROSITE" id="PS50885">
    <property type="entry name" value="HAMP"/>
    <property type="match status" value="1"/>
</dbReference>
<dbReference type="InterPro" id="IPR004089">
    <property type="entry name" value="MCPsignal_dom"/>
</dbReference>
<dbReference type="RefSeq" id="WP_151150045.1">
    <property type="nucleotide sequence ID" value="NZ_WAIE01000001.1"/>
</dbReference>
<evidence type="ECO:0000313" key="8">
    <source>
        <dbReference type="EMBL" id="KAB1443672.1"/>
    </source>
</evidence>